<comment type="caution">
    <text evidence="1">The sequence shown here is derived from an EMBL/GenBank/DDBJ whole genome shotgun (WGS) entry which is preliminary data.</text>
</comment>
<keyword evidence="2" id="KW-1185">Reference proteome</keyword>
<dbReference type="PROSITE" id="PS51257">
    <property type="entry name" value="PROKAR_LIPOPROTEIN"/>
    <property type="match status" value="1"/>
</dbReference>
<dbReference type="Proteomes" id="UP000266861">
    <property type="component" value="Unassembled WGS sequence"/>
</dbReference>
<reference evidence="1 2" key="1">
    <citation type="submission" date="2018-08" db="EMBL/GenBank/DDBJ databases">
        <title>Genome and evolution of the arbuscular mycorrhizal fungus Diversispora epigaea (formerly Glomus versiforme) and its bacterial endosymbionts.</title>
        <authorList>
            <person name="Sun X."/>
            <person name="Fei Z."/>
            <person name="Harrison M."/>
        </authorList>
    </citation>
    <scope>NUCLEOTIDE SEQUENCE [LARGE SCALE GENOMIC DNA]</scope>
    <source>
        <strain evidence="1 2">IT104</strain>
    </source>
</reference>
<dbReference type="EMBL" id="PQFF01000027">
    <property type="protein sequence ID" value="RHZ87841.1"/>
    <property type="molecule type" value="Genomic_DNA"/>
</dbReference>
<evidence type="ECO:0000313" key="1">
    <source>
        <dbReference type="EMBL" id="RHZ87841.1"/>
    </source>
</evidence>
<organism evidence="1 2">
    <name type="scientific">Diversispora epigaea</name>
    <dbReference type="NCBI Taxonomy" id="1348612"/>
    <lineage>
        <taxon>Eukaryota</taxon>
        <taxon>Fungi</taxon>
        <taxon>Fungi incertae sedis</taxon>
        <taxon>Mucoromycota</taxon>
        <taxon>Glomeromycotina</taxon>
        <taxon>Glomeromycetes</taxon>
        <taxon>Diversisporales</taxon>
        <taxon>Diversisporaceae</taxon>
        <taxon>Diversispora</taxon>
    </lineage>
</organism>
<protein>
    <submittedName>
        <fullName evidence="1">Uncharacterized protein</fullName>
    </submittedName>
</protein>
<name>A0A397JIL2_9GLOM</name>
<sequence length="68" mass="7982">MPKFSTKHILEGLYKEDIVCFNFILIACRDVHLRRSINANTNDTRMIKRSTQIFTFDELSNVRIAAQH</sequence>
<dbReference type="AlphaFoldDB" id="A0A397JIL2"/>
<evidence type="ECO:0000313" key="2">
    <source>
        <dbReference type="Proteomes" id="UP000266861"/>
    </source>
</evidence>
<gene>
    <name evidence="1" type="ORF">Glove_29g161</name>
</gene>
<proteinExistence type="predicted"/>
<accession>A0A397JIL2</accession>